<evidence type="ECO:0000256" key="2">
    <source>
        <dbReference type="ARBA" id="ARBA00022840"/>
    </source>
</evidence>
<dbReference type="Gene3D" id="1.25.40.10">
    <property type="entry name" value="Tetratricopeptide repeat domain"/>
    <property type="match status" value="1"/>
</dbReference>
<name>A0A3S3SAF6_9BURK</name>
<gene>
    <name evidence="5" type="ORF">ENE75_18730</name>
</gene>
<accession>A0A3S3SAF6</accession>
<sequence length="1116" mass="119595">MLAAVDPAAAASRVEALRTAIAALDAQRALLGSDVVDVALQPLRSELQALQRPREVERRLVTVLFADVAGSTALVERLDAEDALEILGGMVERLAAVVRAHQGRVLQFAGDGFKAVFGGDGAREDDAERALRAGLAMLAEGRAHAEAIRGRHGMLEMPLRIGVHTGPVAIGAGYEDDRTAVGATVHLAARMEQSAPLNSLHISQETWSHVRGRFDVEPRPPLSLKGVDVPVRSYVVLGLRPPGADDAERGIPGLRLSLVGRSTELDRLHAVVASAGHSGPPAVLTLVGDAGLGKSRLLRELTASLPAGRLLRLRALPDGALRPAGLLRQLLTERFGILDDAPAARARRRLTAGLRRLLRDAGMTVTEARAAAHQLGHLAGLDFADSPHVAGQDPQLLRDRALAACGRALQALAAREGRAPVLLVEDMHWADPDSRVLLHRLASDASVPVALLMTSRPGLPPDHPGEVLTLQPLSPADTGAMLRTLLGGLDSVPDGLIERIAAQADGNPYYIEEIVRRLIDDGVIDTGRFPWTLHGAQLHDLSLPSTLVGLLQARLDALPPSARHAAQHAAIVGHVFWDAALAEIDVDAPQALPVLAQRTVVHAQHTSAIETATEWTFDHHLLHQVAYDTIPLARRREGHAAAARWLLTRARERGPEFLALTGDHAERAGDVALAVDCFDRAALQARQRYANAAALHYLRRAIDLLGDSDPHRSYGLLKRLDDLADAVGERDLQRQVMDEVDALLQRHPDDRRRAEAGYARALFEDRLSHHDQARSIALETVVLAEHCGHWRVAAELEGLLCWLAMTAGDVTQARQRVDAGLAHARRDPALVESETKLLVLSAMVSKEERALDAADATLQLALARADQIGEVRLRLGCLDNLAVVALERRRLDDARRWAGAMLEQARRAGATPRVAHALMHLAELARRTGDAAGAVAAWQESIAITQGNGDLRNWAAASYRCGRALAELDDRAGALVAFETAQQVFGDRMGDAANASAAALHAAWCHWTLGRADKARAKLEAALPMFDADRVNSLAGGARAARWAAFQVLDALGDPRAGPWLADLHAHVQAAPVVPPDALQADIEAAHAVYVARTGQAPHLPPAGGKAPATTPDLPR</sequence>
<evidence type="ECO:0000313" key="6">
    <source>
        <dbReference type="Proteomes" id="UP000288178"/>
    </source>
</evidence>
<dbReference type="InterPro" id="IPR011990">
    <property type="entry name" value="TPR-like_helical_dom_sf"/>
</dbReference>
<dbReference type="InterPro" id="IPR029787">
    <property type="entry name" value="Nucleotide_cyclase"/>
</dbReference>
<feature type="region of interest" description="Disordered" evidence="3">
    <location>
        <begin position="1096"/>
        <end position="1116"/>
    </location>
</feature>
<proteinExistence type="predicted"/>
<dbReference type="AlphaFoldDB" id="A0A3S3SAF6"/>
<dbReference type="InterPro" id="IPR027417">
    <property type="entry name" value="P-loop_NTPase"/>
</dbReference>
<dbReference type="GO" id="GO:0004016">
    <property type="term" value="F:adenylate cyclase activity"/>
    <property type="evidence" value="ECO:0007669"/>
    <property type="project" value="UniProtKB-ARBA"/>
</dbReference>
<dbReference type="GO" id="GO:0035556">
    <property type="term" value="P:intracellular signal transduction"/>
    <property type="evidence" value="ECO:0007669"/>
    <property type="project" value="InterPro"/>
</dbReference>
<evidence type="ECO:0000259" key="4">
    <source>
        <dbReference type="PROSITE" id="PS50125"/>
    </source>
</evidence>
<dbReference type="PROSITE" id="PS50125">
    <property type="entry name" value="GUANYLATE_CYCLASE_2"/>
    <property type="match status" value="1"/>
</dbReference>
<dbReference type="SUPFAM" id="SSF52540">
    <property type="entry name" value="P-loop containing nucleoside triphosphate hydrolases"/>
    <property type="match status" value="1"/>
</dbReference>
<evidence type="ECO:0000256" key="1">
    <source>
        <dbReference type="ARBA" id="ARBA00022741"/>
    </source>
</evidence>
<organism evidence="5 6">
    <name type="scientific">Rubrivivax albus</name>
    <dbReference type="NCBI Taxonomy" id="2499835"/>
    <lineage>
        <taxon>Bacteria</taxon>
        <taxon>Pseudomonadati</taxon>
        <taxon>Pseudomonadota</taxon>
        <taxon>Betaproteobacteria</taxon>
        <taxon>Burkholderiales</taxon>
        <taxon>Sphaerotilaceae</taxon>
        <taxon>Rubrivivax</taxon>
    </lineage>
</organism>
<dbReference type="Pfam" id="PF00211">
    <property type="entry name" value="Guanylate_cyc"/>
    <property type="match status" value="1"/>
</dbReference>
<dbReference type="PANTHER" id="PTHR16305:SF28">
    <property type="entry name" value="GUANYLATE CYCLASE DOMAIN-CONTAINING PROTEIN"/>
    <property type="match status" value="1"/>
</dbReference>
<dbReference type="SMART" id="SM00044">
    <property type="entry name" value="CYCc"/>
    <property type="match status" value="1"/>
</dbReference>
<dbReference type="InterPro" id="IPR041664">
    <property type="entry name" value="AAA_16"/>
</dbReference>
<dbReference type="EMBL" id="SACT01000007">
    <property type="protein sequence ID" value="RVT49680.1"/>
    <property type="molecule type" value="Genomic_DNA"/>
</dbReference>
<evidence type="ECO:0000256" key="3">
    <source>
        <dbReference type="SAM" id="MobiDB-lite"/>
    </source>
</evidence>
<dbReference type="InterPro" id="IPR001054">
    <property type="entry name" value="A/G_cyclase"/>
</dbReference>
<dbReference type="SUPFAM" id="SSF48452">
    <property type="entry name" value="TPR-like"/>
    <property type="match status" value="1"/>
</dbReference>
<feature type="compositionally biased region" description="Low complexity" evidence="3">
    <location>
        <begin position="1102"/>
        <end position="1116"/>
    </location>
</feature>
<keyword evidence="6" id="KW-1185">Reference proteome</keyword>
<feature type="domain" description="Guanylate cyclase" evidence="4">
    <location>
        <begin position="62"/>
        <end position="192"/>
    </location>
</feature>
<dbReference type="SUPFAM" id="SSF55073">
    <property type="entry name" value="Nucleotide cyclase"/>
    <property type="match status" value="1"/>
</dbReference>
<keyword evidence="1" id="KW-0547">Nucleotide-binding</keyword>
<reference evidence="5 6" key="1">
    <citation type="submission" date="2019-01" db="EMBL/GenBank/DDBJ databases">
        <authorList>
            <person name="Chen W.-M."/>
        </authorList>
    </citation>
    <scope>NUCLEOTIDE SEQUENCE [LARGE SCALE GENOMIC DNA]</scope>
    <source>
        <strain evidence="5 6">ICH-3</strain>
    </source>
</reference>
<dbReference type="GO" id="GO:0005524">
    <property type="term" value="F:ATP binding"/>
    <property type="evidence" value="ECO:0007669"/>
    <property type="project" value="UniProtKB-KW"/>
</dbReference>
<dbReference type="Gene3D" id="3.30.70.1230">
    <property type="entry name" value="Nucleotide cyclase"/>
    <property type="match status" value="1"/>
</dbReference>
<dbReference type="CDD" id="cd07302">
    <property type="entry name" value="CHD"/>
    <property type="match status" value="1"/>
</dbReference>
<comment type="caution">
    <text evidence="5">The sequence shown here is derived from an EMBL/GenBank/DDBJ whole genome shotgun (WGS) entry which is preliminary data.</text>
</comment>
<dbReference type="PANTHER" id="PTHR16305">
    <property type="entry name" value="TESTICULAR SOLUBLE ADENYLYL CYCLASE"/>
    <property type="match status" value="1"/>
</dbReference>
<dbReference type="Pfam" id="PF13191">
    <property type="entry name" value="AAA_16"/>
    <property type="match status" value="1"/>
</dbReference>
<keyword evidence="2" id="KW-0067">ATP-binding</keyword>
<protein>
    <recommendedName>
        <fullName evidence="4">Guanylate cyclase domain-containing protein</fullName>
    </recommendedName>
</protein>
<dbReference type="GO" id="GO:0005737">
    <property type="term" value="C:cytoplasm"/>
    <property type="evidence" value="ECO:0007669"/>
    <property type="project" value="TreeGrafter"/>
</dbReference>
<dbReference type="Proteomes" id="UP000288178">
    <property type="component" value="Unassembled WGS sequence"/>
</dbReference>
<dbReference type="GO" id="GO:0009190">
    <property type="term" value="P:cyclic nucleotide biosynthetic process"/>
    <property type="evidence" value="ECO:0007669"/>
    <property type="project" value="InterPro"/>
</dbReference>
<evidence type="ECO:0000313" key="5">
    <source>
        <dbReference type="EMBL" id="RVT49680.1"/>
    </source>
</evidence>